<dbReference type="InterPro" id="IPR008949">
    <property type="entry name" value="Isoprenoid_synthase_dom_sf"/>
</dbReference>
<dbReference type="GO" id="GO:0004311">
    <property type="term" value="F:geranylgeranyl diphosphate synthase activity"/>
    <property type="evidence" value="ECO:0007669"/>
    <property type="project" value="InterPro"/>
</dbReference>
<gene>
    <name evidence="2" type="ORF">KBB96_16090</name>
</gene>
<dbReference type="Proteomes" id="UP000676169">
    <property type="component" value="Chromosome"/>
</dbReference>
<dbReference type="SFLD" id="SFLDG01018">
    <property type="entry name" value="Squalene/Phytoene_Synthase_Lik"/>
    <property type="match status" value="1"/>
</dbReference>
<evidence type="ECO:0000256" key="1">
    <source>
        <dbReference type="ARBA" id="ARBA00022679"/>
    </source>
</evidence>
<dbReference type="KEGG" id="lamb:KBB96_16090"/>
<organism evidence="2 3">
    <name type="scientific">Luteolibacter ambystomatis</name>
    <dbReference type="NCBI Taxonomy" id="2824561"/>
    <lineage>
        <taxon>Bacteria</taxon>
        <taxon>Pseudomonadati</taxon>
        <taxon>Verrucomicrobiota</taxon>
        <taxon>Verrucomicrobiia</taxon>
        <taxon>Verrucomicrobiales</taxon>
        <taxon>Verrucomicrobiaceae</taxon>
        <taxon>Luteolibacter</taxon>
    </lineage>
</organism>
<reference evidence="2" key="1">
    <citation type="submission" date="2021-04" db="EMBL/GenBank/DDBJ databases">
        <title>Luteolibacter sp. 32A isolated from the skin of an Anderson's salamander (Ambystoma andersonii).</title>
        <authorList>
            <person name="Spergser J."/>
            <person name="Busse H.-J."/>
        </authorList>
    </citation>
    <scope>NUCLEOTIDE SEQUENCE</scope>
    <source>
        <strain evidence="2">32A</strain>
    </source>
</reference>
<evidence type="ECO:0000313" key="3">
    <source>
        <dbReference type="Proteomes" id="UP000676169"/>
    </source>
</evidence>
<dbReference type="InterPro" id="IPR033904">
    <property type="entry name" value="Trans_IPPS_HH"/>
</dbReference>
<dbReference type="PROSITE" id="PS01045">
    <property type="entry name" value="SQUALEN_PHYTOEN_SYN_2"/>
    <property type="match status" value="1"/>
</dbReference>
<dbReference type="AlphaFoldDB" id="A0A975G7S8"/>
<dbReference type="SUPFAM" id="SSF48576">
    <property type="entry name" value="Terpenoid synthases"/>
    <property type="match status" value="1"/>
</dbReference>
<dbReference type="InterPro" id="IPR044843">
    <property type="entry name" value="Trans_IPPS_bact-type"/>
</dbReference>
<dbReference type="InterPro" id="IPR002060">
    <property type="entry name" value="Squ/phyt_synthse"/>
</dbReference>
<evidence type="ECO:0000313" key="2">
    <source>
        <dbReference type="EMBL" id="QUE50377.1"/>
    </source>
</evidence>
<dbReference type="InterPro" id="IPR019845">
    <property type="entry name" value="Squalene/phytoene_synthase_CS"/>
</dbReference>
<keyword evidence="3" id="KW-1185">Reference proteome</keyword>
<accession>A0A975G7S8</accession>
<keyword evidence="1" id="KW-0808">Transferase</keyword>
<dbReference type="CDD" id="cd00683">
    <property type="entry name" value="Trans_IPPS_HH"/>
    <property type="match status" value="1"/>
</dbReference>
<dbReference type="SFLD" id="SFLDS00005">
    <property type="entry name" value="Isoprenoid_Synthase_Type_I"/>
    <property type="match status" value="1"/>
</dbReference>
<dbReference type="SFLD" id="SFLDG01212">
    <property type="entry name" value="Phytoene_synthase_like"/>
    <property type="match status" value="1"/>
</dbReference>
<dbReference type="RefSeq" id="WP_211630517.1">
    <property type="nucleotide sequence ID" value="NZ_CP073100.1"/>
</dbReference>
<protein>
    <submittedName>
        <fullName evidence="2">Squalene/phytoene synthase family protein</fullName>
    </submittedName>
</protein>
<dbReference type="PANTHER" id="PTHR31480">
    <property type="entry name" value="BIFUNCTIONAL LYCOPENE CYCLASE/PHYTOENE SYNTHASE"/>
    <property type="match status" value="1"/>
</dbReference>
<proteinExistence type="predicted"/>
<dbReference type="EMBL" id="CP073100">
    <property type="protein sequence ID" value="QUE50377.1"/>
    <property type="molecule type" value="Genomic_DNA"/>
</dbReference>
<dbReference type="GO" id="GO:0051996">
    <property type="term" value="F:squalene synthase [NAD(P)H] activity"/>
    <property type="evidence" value="ECO:0007669"/>
    <property type="project" value="InterPro"/>
</dbReference>
<name>A0A975G7S8_9BACT</name>
<dbReference type="GO" id="GO:0016117">
    <property type="term" value="P:carotenoid biosynthetic process"/>
    <property type="evidence" value="ECO:0007669"/>
    <property type="project" value="UniProtKB-ARBA"/>
</dbReference>
<dbReference type="Pfam" id="PF00494">
    <property type="entry name" value="SQS_PSY"/>
    <property type="match status" value="1"/>
</dbReference>
<dbReference type="Gene3D" id="1.10.600.10">
    <property type="entry name" value="Farnesyl Diphosphate Synthase"/>
    <property type="match status" value="1"/>
</dbReference>
<sequence>MSVVSSEITRKAKSNLAFALGILPKERRDDMVVFYAFCRVIDDLADDQEVPPAEREAALNAWKDGLENGFAEPTPFQREVLELRDVRGIPTELLVAVIEGCKMDLRPQRFGTWEDLSQYTWRVACAVGLVSVRLFGCKHPDADRFAVALGHALQLTNILRDVGEDLSNELRIYLPLADLGRFQYTERDLVGRVHDGRFLALMAYEAERTEAFYQEAKEIHASLPAADRAALVPAAIMEDTYRTLLGKMRRDGFRVFDRRYRLSKARKLAIFSKHLITRPTLSGE</sequence>